<dbReference type="NCBIfam" id="NF047659">
    <property type="entry name" value="THC0290_0291_fam"/>
    <property type="match status" value="1"/>
</dbReference>
<organism evidence="1 2">
    <name type="scientific">Neptunitalea chrysea</name>
    <dbReference type="NCBI Taxonomy" id="1647581"/>
    <lineage>
        <taxon>Bacteria</taxon>
        <taxon>Pseudomonadati</taxon>
        <taxon>Bacteroidota</taxon>
        <taxon>Flavobacteriia</taxon>
        <taxon>Flavobacteriales</taxon>
        <taxon>Flavobacteriaceae</taxon>
        <taxon>Neptunitalea</taxon>
    </lineage>
</organism>
<sequence length="242" mass="27886">MFSQFSHEIGIIAGPTAFQSDYGEDKNFDNIKGNIGYSVGIVHYMNLALNSDCDCFNRYTYFNDHFMIRNELVYMNVTLDHFGKWVDPSLQSEVANSLRAMHGEVNVIDFGTQLEYYPIPLREFISGNYIFVPYFAMGTQANYYFPSNYSDYGNIITQNEEVFLPKYQNGQVNNGARVAFSATANIGIKIKLTRDSDLMVDMRYQFYFSDWIEGMKPDPSIYTENQRNDSAVTLSLGYIFYL</sequence>
<keyword evidence="2" id="KW-1185">Reference proteome</keyword>
<dbReference type="AlphaFoldDB" id="A0A9W6EVM2"/>
<dbReference type="EMBL" id="BRVP01000010">
    <property type="protein sequence ID" value="GLB52672.1"/>
    <property type="molecule type" value="Genomic_DNA"/>
</dbReference>
<evidence type="ECO:0000313" key="1">
    <source>
        <dbReference type="EMBL" id="GLB52672.1"/>
    </source>
</evidence>
<comment type="caution">
    <text evidence="1">The sequence shown here is derived from an EMBL/GenBank/DDBJ whole genome shotgun (WGS) entry which is preliminary data.</text>
</comment>
<reference evidence="1" key="1">
    <citation type="submission" date="2022-07" db="EMBL/GenBank/DDBJ databases">
        <title>Taxonomy of Novel Oxalotrophic and Methylotrophic Bacteria.</title>
        <authorList>
            <person name="Sahin N."/>
            <person name="Tani A."/>
        </authorList>
    </citation>
    <scope>NUCLEOTIDE SEQUENCE</scope>
    <source>
        <strain evidence="1">AM327</strain>
    </source>
</reference>
<accession>A0A9W6EVM2</accession>
<protein>
    <submittedName>
        <fullName evidence="1">Glutamate dehydrogenase</fullName>
    </submittedName>
</protein>
<gene>
    <name evidence="1" type="ORF">NBRC110019_17120</name>
</gene>
<dbReference type="Proteomes" id="UP001143545">
    <property type="component" value="Unassembled WGS sequence"/>
</dbReference>
<dbReference type="RefSeq" id="WP_281754111.1">
    <property type="nucleotide sequence ID" value="NZ_BRVP01000010.1"/>
</dbReference>
<name>A0A9W6EVM2_9FLAO</name>
<evidence type="ECO:0000313" key="2">
    <source>
        <dbReference type="Proteomes" id="UP001143545"/>
    </source>
</evidence>
<proteinExistence type="predicted"/>